<evidence type="ECO:0000256" key="1">
    <source>
        <dbReference type="ARBA" id="ARBA00004651"/>
    </source>
</evidence>
<feature type="transmembrane region" description="Helical" evidence="10">
    <location>
        <begin position="349"/>
        <end position="369"/>
    </location>
</feature>
<keyword evidence="4 10" id="KW-0812">Transmembrane</keyword>
<evidence type="ECO:0000256" key="5">
    <source>
        <dbReference type="ARBA" id="ARBA00022725"/>
    </source>
</evidence>
<dbReference type="PANTHER" id="PTHR21137:SF35">
    <property type="entry name" value="ODORANT RECEPTOR 19A-RELATED"/>
    <property type="match status" value="1"/>
</dbReference>
<dbReference type="GO" id="GO:0007165">
    <property type="term" value="P:signal transduction"/>
    <property type="evidence" value="ECO:0007669"/>
    <property type="project" value="UniProtKB-KW"/>
</dbReference>
<organism evidence="11">
    <name type="scientific">Diaphorina citri</name>
    <name type="common">Asian citrus psyllid</name>
    <dbReference type="NCBI Taxonomy" id="121845"/>
    <lineage>
        <taxon>Eukaryota</taxon>
        <taxon>Metazoa</taxon>
        <taxon>Ecdysozoa</taxon>
        <taxon>Arthropoda</taxon>
        <taxon>Hexapoda</taxon>
        <taxon>Insecta</taxon>
        <taxon>Pterygota</taxon>
        <taxon>Neoptera</taxon>
        <taxon>Paraneoptera</taxon>
        <taxon>Hemiptera</taxon>
        <taxon>Sternorrhyncha</taxon>
        <taxon>Psylloidea</taxon>
        <taxon>Psyllidae</taxon>
        <taxon>Diaphorininae</taxon>
        <taxon>Diaphorina</taxon>
    </lineage>
</organism>
<keyword evidence="3 10" id="KW-0716">Sensory transduction</keyword>
<dbReference type="EMBL" id="MN731508">
    <property type="protein sequence ID" value="QPZ88923.1"/>
    <property type="molecule type" value="mRNA"/>
</dbReference>
<keyword evidence="9 10" id="KW-0807">Transducer</keyword>
<feature type="transmembrane region" description="Helical" evidence="10">
    <location>
        <begin position="193"/>
        <end position="213"/>
    </location>
</feature>
<feature type="transmembrane region" description="Helical" evidence="10">
    <location>
        <begin position="81"/>
        <end position="97"/>
    </location>
</feature>
<sequence length="479" mass="55475">MQFITQSLPHQNSHILRTYMHYMHLCGLLCLPNFYRDPRKNSWHRVYSGAVLSLLGVYSVSITASLVLFAVNDLGEFCERLYEVLCVYICLLDLFFMRWNMDKYMDIVDIFETFERSHASNAILTRFQRTLNRILRVFFVVIFAMIVAVNIIPLVPKSQSSLDWVSRIYRYSHPQNTFDIPLYIPRADPSEPCLYACVYCALMYVAFLFYVIISMSLMYFPCCAYIVKCYTDVLADFASRIGGQHFTADGHLIYYTNLFDNTFIVSKRDSAMEEADMDPVKPNSVKSAEGSQESNCVPSSIQINMENVNSVQSVDPDCTDYFYVKQVILFQKKLISIREKIDALFAQNFRVRILMGILLVIVSVHASLFPGSMPPVNRAQTILEVLALLVGYMVMFHCAEKLAACNDTLRTTAWCSQWYQCSNHTKRILGFFLRMNQKLKHIVIFKILLFGYTFMIGTFRLAWTLFHLMIHVKRLSSRI</sequence>
<name>A0A7T3UYU6_DIACI</name>
<keyword evidence="8 10" id="KW-0675">Receptor</keyword>
<feature type="transmembrane region" description="Helical" evidence="10">
    <location>
        <begin position="443"/>
        <end position="466"/>
    </location>
</feature>
<dbReference type="InterPro" id="IPR004117">
    <property type="entry name" value="7tm6_olfct_rcpt"/>
</dbReference>
<dbReference type="GO" id="GO:0004984">
    <property type="term" value="F:olfactory receptor activity"/>
    <property type="evidence" value="ECO:0007669"/>
    <property type="project" value="InterPro"/>
</dbReference>
<evidence type="ECO:0000256" key="10">
    <source>
        <dbReference type="RuleBase" id="RU351113"/>
    </source>
</evidence>
<protein>
    <recommendedName>
        <fullName evidence="10">Odorant receptor</fullName>
    </recommendedName>
</protein>
<reference evidence="11" key="1">
    <citation type="submission" date="2019-11" db="EMBL/GenBank/DDBJ databases">
        <title>Host plant odors and their recognition by OBPs of Diaphorina citri Kuwayama (Hemiptera: Psyllidae).</title>
        <authorList>
            <person name="Zhengbing W."/>
            <person name="Xinnian Z."/>
        </authorList>
    </citation>
    <scope>NUCLEOTIDE SEQUENCE</scope>
</reference>
<evidence type="ECO:0000256" key="4">
    <source>
        <dbReference type="ARBA" id="ARBA00022692"/>
    </source>
</evidence>
<keyword evidence="5 10" id="KW-0552">Olfaction</keyword>
<feature type="transmembrane region" description="Helical" evidence="10">
    <location>
        <begin position="381"/>
        <end position="399"/>
    </location>
</feature>
<evidence type="ECO:0000256" key="8">
    <source>
        <dbReference type="ARBA" id="ARBA00023170"/>
    </source>
</evidence>
<dbReference type="Pfam" id="PF02949">
    <property type="entry name" value="7tm_6"/>
    <property type="match status" value="1"/>
</dbReference>
<gene>
    <name evidence="11" type="primary">OR10</name>
</gene>
<evidence type="ECO:0000313" key="11">
    <source>
        <dbReference type="EMBL" id="QPZ88923.1"/>
    </source>
</evidence>
<keyword evidence="6 10" id="KW-1133">Transmembrane helix</keyword>
<accession>A0A7T3UYU6</accession>
<keyword evidence="2" id="KW-1003">Cell membrane</keyword>
<feature type="transmembrane region" description="Helical" evidence="10">
    <location>
        <begin position="47"/>
        <end position="69"/>
    </location>
</feature>
<dbReference type="PANTHER" id="PTHR21137">
    <property type="entry name" value="ODORANT RECEPTOR"/>
    <property type="match status" value="1"/>
</dbReference>
<dbReference type="AlphaFoldDB" id="A0A7T3UYU6"/>
<comment type="subcellular location">
    <subcellularLocation>
        <location evidence="1 10">Cell membrane</location>
        <topology evidence="1 10">Multi-pass membrane protein</topology>
    </subcellularLocation>
</comment>
<comment type="similarity">
    <text evidence="10">Belongs to the insect chemoreceptor superfamily. Heteromeric odorant receptor channel (TC 1.A.69) family.</text>
</comment>
<evidence type="ECO:0000256" key="9">
    <source>
        <dbReference type="ARBA" id="ARBA00023224"/>
    </source>
</evidence>
<dbReference type="GO" id="GO:0005549">
    <property type="term" value="F:odorant binding"/>
    <property type="evidence" value="ECO:0007669"/>
    <property type="project" value="InterPro"/>
</dbReference>
<evidence type="ECO:0000256" key="3">
    <source>
        <dbReference type="ARBA" id="ARBA00022606"/>
    </source>
</evidence>
<proteinExistence type="evidence at transcript level"/>
<evidence type="ECO:0000256" key="2">
    <source>
        <dbReference type="ARBA" id="ARBA00022475"/>
    </source>
</evidence>
<feature type="transmembrane region" description="Helical" evidence="10">
    <location>
        <begin position="134"/>
        <end position="155"/>
    </location>
</feature>
<evidence type="ECO:0000256" key="7">
    <source>
        <dbReference type="ARBA" id="ARBA00023136"/>
    </source>
</evidence>
<dbReference type="GO" id="GO:0005886">
    <property type="term" value="C:plasma membrane"/>
    <property type="evidence" value="ECO:0007669"/>
    <property type="project" value="UniProtKB-SubCell"/>
</dbReference>
<keyword evidence="7 10" id="KW-0472">Membrane</keyword>
<evidence type="ECO:0000256" key="6">
    <source>
        <dbReference type="ARBA" id="ARBA00022989"/>
    </source>
</evidence>